<keyword evidence="2" id="KW-0812">Transmembrane</keyword>
<reference evidence="3" key="1">
    <citation type="submission" date="2020-07" db="EMBL/GenBank/DDBJ databases">
        <title>Genome sequence and genetic diversity analysis of an under-domesticated orphan crop, white fonio (Digitaria exilis).</title>
        <authorList>
            <person name="Bennetzen J.L."/>
            <person name="Chen S."/>
            <person name="Ma X."/>
            <person name="Wang X."/>
            <person name="Yssel A.E.J."/>
            <person name="Chaluvadi S.R."/>
            <person name="Johnson M."/>
            <person name="Gangashetty P."/>
            <person name="Hamidou F."/>
            <person name="Sanogo M.D."/>
            <person name="Zwaenepoel A."/>
            <person name="Wallace J."/>
            <person name="Van De Peer Y."/>
            <person name="Van Deynze A."/>
        </authorList>
    </citation>
    <scope>NUCLEOTIDE SEQUENCE</scope>
    <source>
        <tissue evidence="3">Leaves</tissue>
    </source>
</reference>
<sequence length="249" mass="26730">MATAAEASGGTVAPSVAWRVVRAVELLFAAVGLYGFFLQLPLVSAAASSVLRLAAAFSVQQYTFLVGNAIVIALFALFCRRDDDEEEASQQYISWWWPSDGDAQADKYLPLTGPPSLMPPPPPSPITDEAGEKEKEIVAVFEDKEAVHVTKVRAAQPPRRSKSEKSTTTTTGGGAAARRRRAEPELRRGESENGRQWLVAAAEATPVESGMDVEAFQRLIEEFIEKKKTGFHLEESAAAAAGGAVAVVK</sequence>
<feature type="region of interest" description="Disordered" evidence="1">
    <location>
        <begin position="151"/>
        <end position="194"/>
    </location>
</feature>
<name>A0A835BGB6_9POAL</name>
<feature type="compositionally biased region" description="Pro residues" evidence="1">
    <location>
        <begin position="112"/>
        <end position="125"/>
    </location>
</feature>
<comment type="caution">
    <text evidence="3">The sequence shown here is derived from an EMBL/GenBank/DDBJ whole genome shotgun (WGS) entry which is preliminary data.</text>
</comment>
<dbReference type="PANTHER" id="PTHR33640:SF8">
    <property type="entry name" value="TRANSMEMBRANE PROTEIN"/>
    <property type="match status" value="1"/>
</dbReference>
<keyword evidence="4" id="KW-1185">Reference proteome</keyword>
<dbReference type="PANTHER" id="PTHR33640">
    <property type="entry name" value="TRANSMEMBRANE PROTEIN"/>
    <property type="match status" value="1"/>
</dbReference>
<feature type="region of interest" description="Disordered" evidence="1">
    <location>
        <begin position="108"/>
        <end position="129"/>
    </location>
</feature>
<gene>
    <name evidence="3" type="ORF">HU200_036646</name>
</gene>
<protein>
    <submittedName>
        <fullName evidence="3">Uncharacterized protein</fullName>
    </submittedName>
</protein>
<feature type="transmembrane region" description="Helical" evidence="2">
    <location>
        <begin position="59"/>
        <end position="79"/>
    </location>
</feature>
<feature type="compositionally biased region" description="Basic and acidic residues" evidence="1">
    <location>
        <begin position="182"/>
        <end position="193"/>
    </location>
</feature>
<proteinExistence type="predicted"/>
<accession>A0A835BGB6</accession>
<keyword evidence="2" id="KW-0472">Membrane</keyword>
<dbReference type="OrthoDB" id="689793at2759"/>
<evidence type="ECO:0000313" key="3">
    <source>
        <dbReference type="EMBL" id="KAF8696998.1"/>
    </source>
</evidence>
<keyword evidence="2" id="KW-1133">Transmembrane helix</keyword>
<evidence type="ECO:0000256" key="2">
    <source>
        <dbReference type="SAM" id="Phobius"/>
    </source>
</evidence>
<dbReference type="Proteomes" id="UP000636709">
    <property type="component" value="Unassembled WGS sequence"/>
</dbReference>
<organism evidence="3 4">
    <name type="scientific">Digitaria exilis</name>
    <dbReference type="NCBI Taxonomy" id="1010633"/>
    <lineage>
        <taxon>Eukaryota</taxon>
        <taxon>Viridiplantae</taxon>
        <taxon>Streptophyta</taxon>
        <taxon>Embryophyta</taxon>
        <taxon>Tracheophyta</taxon>
        <taxon>Spermatophyta</taxon>
        <taxon>Magnoliopsida</taxon>
        <taxon>Liliopsida</taxon>
        <taxon>Poales</taxon>
        <taxon>Poaceae</taxon>
        <taxon>PACMAD clade</taxon>
        <taxon>Panicoideae</taxon>
        <taxon>Panicodae</taxon>
        <taxon>Paniceae</taxon>
        <taxon>Anthephorinae</taxon>
        <taxon>Digitaria</taxon>
    </lineage>
</organism>
<dbReference type="EMBL" id="JACEFO010001880">
    <property type="protein sequence ID" value="KAF8696998.1"/>
    <property type="molecule type" value="Genomic_DNA"/>
</dbReference>
<evidence type="ECO:0000256" key="1">
    <source>
        <dbReference type="SAM" id="MobiDB-lite"/>
    </source>
</evidence>
<feature type="transmembrane region" description="Helical" evidence="2">
    <location>
        <begin position="26"/>
        <end position="47"/>
    </location>
</feature>
<dbReference type="AlphaFoldDB" id="A0A835BGB6"/>
<evidence type="ECO:0000313" key="4">
    <source>
        <dbReference type="Proteomes" id="UP000636709"/>
    </source>
</evidence>